<dbReference type="InterPro" id="IPR021773">
    <property type="entry name" value="TPC11"/>
</dbReference>
<organism evidence="2 3">
    <name type="scientific">Leptotrombidium deliense</name>
    <dbReference type="NCBI Taxonomy" id="299467"/>
    <lineage>
        <taxon>Eukaryota</taxon>
        <taxon>Metazoa</taxon>
        <taxon>Ecdysozoa</taxon>
        <taxon>Arthropoda</taxon>
        <taxon>Chelicerata</taxon>
        <taxon>Arachnida</taxon>
        <taxon>Acari</taxon>
        <taxon>Acariformes</taxon>
        <taxon>Trombidiformes</taxon>
        <taxon>Prostigmata</taxon>
        <taxon>Anystina</taxon>
        <taxon>Parasitengona</taxon>
        <taxon>Trombiculoidea</taxon>
        <taxon>Trombiculidae</taxon>
        <taxon>Leptotrombidium</taxon>
    </lineage>
</organism>
<dbReference type="STRING" id="299467.A0A443SC53"/>
<proteinExistence type="predicted"/>
<dbReference type="GO" id="GO:0005737">
    <property type="term" value="C:cytoplasm"/>
    <property type="evidence" value="ECO:0007669"/>
    <property type="project" value="TreeGrafter"/>
</dbReference>
<reference evidence="2 3" key="1">
    <citation type="journal article" date="2018" name="Gigascience">
        <title>Genomes of trombidid mites reveal novel predicted allergens and laterally-transferred genes associated with secondary metabolism.</title>
        <authorList>
            <person name="Dong X."/>
            <person name="Chaisiri K."/>
            <person name="Xia D."/>
            <person name="Armstrong S.D."/>
            <person name="Fang Y."/>
            <person name="Donnelly M.J."/>
            <person name="Kadowaki T."/>
            <person name="McGarry J.W."/>
            <person name="Darby A.C."/>
            <person name="Makepeace B.L."/>
        </authorList>
    </citation>
    <scope>NUCLEOTIDE SEQUENCE [LARGE SCALE GENOMIC DNA]</scope>
    <source>
        <strain evidence="2">UoL-UT</strain>
    </source>
</reference>
<gene>
    <name evidence="2" type="ORF">B4U80_04138</name>
</gene>
<dbReference type="OrthoDB" id="6278596at2759"/>
<accession>A0A443SC53</accession>
<dbReference type="PANTHER" id="PTHR14374:SF0">
    <property type="entry name" value="TRAFFICKING PROTEIN PARTICLE COMPLEX SUBUNIT 11"/>
    <property type="match status" value="1"/>
</dbReference>
<comment type="caution">
    <text evidence="2">The sequence shown here is derived from an EMBL/GenBank/DDBJ whole genome shotgun (WGS) entry which is preliminary data.</text>
</comment>
<dbReference type="Pfam" id="PF11817">
    <property type="entry name" value="Foie-gras_1"/>
    <property type="match status" value="1"/>
</dbReference>
<evidence type="ECO:0000259" key="1">
    <source>
        <dbReference type="Pfam" id="PF11817"/>
    </source>
</evidence>
<feature type="domain" description="Trafficking protein particle complex subunit 11" evidence="1">
    <location>
        <begin position="8"/>
        <end position="184"/>
    </location>
</feature>
<protein>
    <recommendedName>
        <fullName evidence="1">Trafficking protein particle complex subunit 11 domain-containing protein</fullName>
    </recommendedName>
</protein>
<dbReference type="Proteomes" id="UP000288716">
    <property type="component" value="Unassembled WGS sequence"/>
</dbReference>
<dbReference type="VEuPathDB" id="VectorBase:LDEU006913"/>
<sequence>AGLVPSQTQHPGYYYHESALQAINRKKCCQRISGEVLTDDEYNAVIKKFLPQEFYGQRQWRPGCQSLEPLDNELEKEGIRALQYREIKFVNHSTIIISILTNAVTQFKKYKCPRMTRHIMALIAEEYYSNMDYGNALIFLNQILPFYRIEKWKPLLSSLLRTALYAAYLSANSAEFVKFGLEFISSFNSATEEEKKVVQDSIQNIVLGNVPSAINAFEADQCNIIADLWRKELENKDQQSLTVNMNAVIPFVEVKPKFTSSTVSVDDRVKLSLFVKTNCPNPIQFLKIKVIFTHQFYNDFCVLSKELDSEKLYFDPGVTHNIDFVFEVHPSDVGKMIQVAGVCFYYGEPPLVMVLSWSFTSDSTQRNDKSLWHALKHRQDTFAQIIPSTYINVISRKANVSFNILRTLPALIDENCSFNVVVENKEEKPIHKLRIIIERVSGGPSSLLHSIVYDGQVKNLADEIVIADSLDVNAEVNKVIYLRYSSAGSENLRFTVKYELESETPVDNKYFQAVCSEFEDIEVESMYPFTCFFTTFNIRRNTLNYIRVLEPFIVKVNLKPLSCHPIFVESVVLQPNYFTALMDVSKCASESFSEIVLNVDGNSETEYIVYCTQEVVSSLPLGTLLIRWKRNTADASIGETKILLPEVIVQRSILYIECSLPEFGVTRQHFQFTCTIYNRTDELLPLELSMENSDNFMYSGNKQVIVTFWQTSESSLLIKIEIPAQQFVKQYYIFYPLVCGYVSLPKLRLVAYPDTNKAIPMDQFLEGLLPTSLQILVIFIFVNN</sequence>
<dbReference type="PANTHER" id="PTHR14374">
    <property type="entry name" value="FOIE GRAS"/>
    <property type="match status" value="1"/>
</dbReference>
<feature type="non-terminal residue" evidence="2">
    <location>
        <position position="1"/>
    </location>
</feature>
<dbReference type="AlphaFoldDB" id="A0A443SC53"/>
<keyword evidence="3" id="KW-1185">Reference proteome</keyword>
<evidence type="ECO:0000313" key="2">
    <source>
        <dbReference type="EMBL" id="RWS25128.1"/>
    </source>
</evidence>
<dbReference type="EMBL" id="NCKV01004026">
    <property type="protein sequence ID" value="RWS25128.1"/>
    <property type="molecule type" value="Genomic_DNA"/>
</dbReference>
<name>A0A443SC53_9ACAR</name>
<evidence type="ECO:0000313" key="3">
    <source>
        <dbReference type="Proteomes" id="UP000288716"/>
    </source>
</evidence>